<dbReference type="GO" id="GO:0032259">
    <property type="term" value="P:methylation"/>
    <property type="evidence" value="ECO:0007669"/>
    <property type="project" value="UniProtKB-KW"/>
</dbReference>
<dbReference type="Pfam" id="PF04140">
    <property type="entry name" value="ICMT"/>
    <property type="match status" value="1"/>
</dbReference>
<dbReference type="OrthoDB" id="422086at2759"/>
<dbReference type="HOGENOM" id="CLU_065200_6_3_1"/>
<protein>
    <recommendedName>
        <fullName evidence="5">Protein-S-isoprenylcysteine O-methyltransferase</fullName>
        <ecNumber evidence="5">2.1.1.100</ecNumber>
    </recommendedName>
</protein>
<dbReference type="GO" id="GO:0004671">
    <property type="term" value="F:protein C-terminal S-isoprenylcysteine carboxyl O-methyltransferase activity"/>
    <property type="evidence" value="ECO:0007669"/>
    <property type="project" value="UniProtKB-EC"/>
</dbReference>
<keyword evidence="5" id="KW-0489">Methyltransferase</keyword>
<reference evidence="7 8" key="1">
    <citation type="submission" date="2014-02" db="EMBL/GenBank/DDBJ databases">
        <title>Single nucleus genome sequencing reveals high similarity among nuclei of an endomycorrhizal fungus.</title>
        <authorList>
            <person name="Lin K."/>
            <person name="Geurts R."/>
            <person name="Zhang Z."/>
            <person name="Limpens E."/>
            <person name="Saunders D.G."/>
            <person name="Mu D."/>
            <person name="Pang E."/>
            <person name="Cao H."/>
            <person name="Cha H."/>
            <person name="Lin T."/>
            <person name="Zhou Q."/>
            <person name="Shang Y."/>
            <person name="Li Y."/>
            <person name="Ivanov S."/>
            <person name="Sharma T."/>
            <person name="Velzen R.V."/>
            <person name="Ruijter N.D."/>
            <person name="Aanen D.K."/>
            <person name="Win J."/>
            <person name="Kamoun S."/>
            <person name="Bisseling T."/>
            <person name="Huang S."/>
        </authorList>
    </citation>
    <scope>NUCLEOTIDE SEQUENCE [LARGE SCALE GENOMIC DNA]</scope>
    <source>
        <strain evidence="8">DAOM197198w</strain>
    </source>
</reference>
<feature type="transmembrane region" description="Helical" evidence="5">
    <location>
        <begin position="82"/>
        <end position="103"/>
    </location>
</feature>
<organism evidence="7 8">
    <name type="scientific">Rhizophagus irregularis (strain DAOM 197198w)</name>
    <name type="common">Glomus intraradices</name>
    <dbReference type="NCBI Taxonomy" id="1432141"/>
    <lineage>
        <taxon>Eukaryota</taxon>
        <taxon>Fungi</taxon>
        <taxon>Fungi incertae sedis</taxon>
        <taxon>Mucoromycota</taxon>
        <taxon>Glomeromycotina</taxon>
        <taxon>Glomeromycetes</taxon>
        <taxon>Glomerales</taxon>
        <taxon>Glomeraceae</taxon>
        <taxon>Rhizophagus</taxon>
    </lineage>
</organism>
<proteinExistence type="inferred from homology"/>
<comment type="subcellular location">
    <subcellularLocation>
        <location evidence="5">Endoplasmic reticulum membrane</location>
        <topology evidence="5">Multi-pass membrane protein</topology>
    </subcellularLocation>
    <subcellularLocation>
        <location evidence="1">Membrane</location>
        <topology evidence="1">Multi-pass membrane protein</topology>
    </subcellularLocation>
</comment>
<dbReference type="EC" id="2.1.1.100" evidence="5"/>
<keyword evidence="5" id="KW-0949">S-adenosyl-L-methionine</keyword>
<evidence type="ECO:0000313" key="8">
    <source>
        <dbReference type="Proteomes" id="UP000022910"/>
    </source>
</evidence>
<evidence type="ECO:0000256" key="3">
    <source>
        <dbReference type="ARBA" id="ARBA00022989"/>
    </source>
</evidence>
<dbReference type="Gene3D" id="1.20.120.1630">
    <property type="match status" value="1"/>
</dbReference>
<dbReference type="EMBL" id="JEMT01016145">
    <property type="protein sequence ID" value="EXX71354.1"/>
    <property type="molecule type" value="Genomic_DNA"/>
</dbReference>
<keyword evidence="4 5" id="KW-0472">Membrane</keyword>
<feature type="transmembrane region" description="Helical" evidence="5">
    <location>
        <begin position="43"/>
        <end position="61"/>
    </location>
</feature>
<evidence type="ECO:0000256" key="1">
    <source>
        <dbReference type="ARBA" id="ARBA00004141"/>
    </source>
</evidence>
<evidence type="ECO:0000313" key="7">
    <source>
        <dbReference type="EMBL" id="EXX71354.1"/>
    </source>
</evidence>
<dbReference type="GO" id="GO:0005789">
    <property type="term" value="C:endoplasmic reticulum membrane"/>
    <property type="evidence" value="ECO:0007669"/>
    <property type="project" value="UniProtKB-SubCell"/>
</dbReference>
<dbReference type="AlphaFoldDB" id="A0A015KUQ8"/>
<evidence type="ECO:0000256" key="5">
    <source>
        <dbReference type="RuleBase" id="RU362022"/>
    </source>
</evidence>
<keyword evidence="6" id="KW-0732">Signal</keyword>
<keyword evidence="2 5" id="KW-0812">Transmembrane</keyword>
<comment type="similarity">
    <text evidence="5">Belongs to the class VI-like SAM-binding methyltransferase superfamily. Isoprenylcysteine carboxyl methyltransferase family.</text>
</comment>
<dbReference type="PANTHER" id="PTHR12714">
    <property type="entry name" value="PROTEIN-S ISOPRENYLCYSTEINE O-METHYLTRANSFERASE"/>
    <property type="match status" value="1"/>
</dbReference>
<accession>A0A015KUQ8</accession>
<gene>
    <name evidence="7" type="ORF">RirG_079310</name>
</gene>
<name>A0A015KUQ8_RHIIW</name>
<evidence type="ECO:0000256" key="4">
    <source>
        <dbReference type="ARBA" id="ARBA00023136"/>
    </source>
</evidence>
<dbReference type="PANTHER" id="PTHR12714:SF9">
    <property type="entry name" value="PROTEIN-S-ISOPRENYLCYSTEINE O-METHYLTRANSFERASE"/>
    <property type="match status" value="1"/>
</dbReference>
<feature type="transmembrane region" description="Helical" evidence="5">
    <location>
        <begin position="162"/>
        <end position="184"/>
    </location>
</feature>
<evidence type="ECO:0000256" key="6">
    <source>
        <dbReference type="SAM" id="SignalP"/>
    </source>
</evidence>
<keyword evidence="5" id="KW-0808">Transferase</keyword>
<comment type="catalytic activity">
    <reaction evidence="5">
        <text>[protein]-C-terminal S-[(2E,6E)-farnesyl]-L-cysteine + S-adenosyl-L-methionine = [protein]-C-terminal S-[(2E,6E)-farnesyl]-L-cysteine methyl ester + S-adenosyl-L-homocysteine</text>
        <dbReference type="Rhea" id="RHEA:21672"/>
        <dbReference type="Rhea" id="RHEA-COMP:12125"/>
        <dbReference type="Rhea" id="RHEA-COMP:12126"/>
        <dbReference type="ChEBI" id="CHEBI:57856"/>
        <dbReference type="ChEBI" id="CHEBI:59789"/>
        <dbReference type="ChEBI" id="CHEBI:90510"/>
        <dbReference type="ChEBI" id="CHEBI:90511"/>
        <dbReference type="EC" id="2.1.1.100"/>
    </reaction>
</comment>
<sequence>MISKLIAYLLLYCIVMKSSLPPTPLPNLSKIKTTFSEKVLLSLPYPFVIMWSLCILSYIYIMYQQENDGVAIINVRFSEWSFYDIVFYIITILGCSLRLWSFYTLREYFTFNVTILKNHKLVDTGPYALLIHPSYTAIMLMTPIVLYVTYQLHYYIPIYSPVDFSFFVYSWYTYAAWAFIYLYLGRHRVLGEEKVLKQRFGKEWDLYSKQRKRFIPYLF</sequence>
<keyword evidence="3 5" id="KW-1133">Transmembrane helix</keyword>
<comment type="caution">
    <text evidence="7">The sequence shown here is derived from an EMBL/GenBank/DDBJ whole genome shotgun (WGS) entry which is preliminary data.</text>
</comment>
<feature type="signal peptide" evidence="6">
    <location>
        <begin position="1"/>
        <end position="19"/>
    </location>
</feature>
<dbReference type="InterPro" id="IPR007269">
    <property type="entry name" value="ICMT_MeTrfase"/>
</dbReference>
<feature type="transmembrane region" description="Helical" evidence="5">
    <location>
        <begin position="127"/>
        <end position="150"/>
    </location>
</feature>
<feature type="chain" id="PRO_5001476190" description="Protein-S-isoprenylcysteine O-methyltransferase" evidence="6">
    <location>
        <begin position="20"/>
        <end position="219"/>
    </location>
</feature>
<keyword evidence="5" id="KW-0256">Endoplasmic reticulum</keyword>
<dbReference type="STRING" id="1432141.A0A015KUQ8"/>
<keyword evidence="8" id="KW-1185">Reference proteome</keyword>
<dbReference type="Proteomes" id="UP000022910">
    <property type="component" value="Unassembled WGS sequence"/>
</dbReference>
<evidence type="ECO:0000256" key="2">
    <source>
        <dbReference type="ARBA" id="ARBA00022692"/>
    </source>
</evidence>